<dbReference type="InterPro" id="IPR025736">
    <property type="entry name" value="PucR_C-HTH_dom"/>
</dbReference>
<protein>
    <submittedName>
        <fullName evidence="4">Helix-turn-helix domain-containing protein</fullName>
    </submittedName>
</protein>
<evidence type="ECO:0000259" key="2">
    <source>
        <dbReference type="Pfam" id="PF13556"/>
    </source>
</evidence>
<feature type="compositionally biased region" description="Basic and acidic residues" evidence="1">
    <location>
        <begin position="1"/>
        <end position="10"/>
    </location>
</feature>
<accession>A0ABX8BU24</accession>
<dbReference type="Pfam" id="PF13556">
    <property type="entry name" value="HTH_30"/>
    <property type="match status" value="1"/>
</dbReference>
<dbReference type="RefSeq" id="WP_220559729.1">
    <property type="nucleotide sequence ID" value="NZ_CP074133.1"/>
</dbReference>
<evidence type="ECO:0000259" key="3">
    <source>
        <dbReference type="Pfam" id="PF25906"/>
    </source>
</evidence>
<dbReference type="PANTHER" id="PTHR33744">
    <property type="entry name" value="CARBOHYDRATE DIACID REGULATOR"/>
    <property type="match status" value="1"/>
</dbReference>
<dbReference type="Pfam" id="PF25906">
    <property type="entry name" value="PucR-like_N"/>
    <property type="match status" value="1"/>
</dbReference>
<feature type="domain" description="PucR C-terminal helix-turn-helix" evidence="2">
    <location>
        <begin position="338"/>
        <end position="395"/>
    </location>
</feature>
<keyword evidence="5" id="KW-1185">Reference proteome</keyword>
<name>A0ABX8BU24_9ACTN</name>
<dbReference type="Proteomes" id="UP000676079">
    <property type="component" value="Chromosome"/>
</dbReference>
<organism evidence="4 5">
    <name type="scientific">Nocardiopsis changdeensis</name>
    <dbReference type="NCBI Taxonomy" id="2831969"/>
    <lineage>
        <taxon>Bacteria</taxon>
        <taxon>Bacillati</taxon>
        <taxon>Actinomycetota</taxon>
        <taxon>Actinomycetes</taxon>
        <taxon>Streptosporangiales</taxon>
        <taxon>Nocardiopsidaceae</taxon>
        <taxon>Nocardiopsis</taxon>
    </lineage>
</organism>
<sequence length="405" mass="43749">MTRPPRESGRTDPFSDIPPEVGARMRSLAPVLVEEALAGIHHRLGEALVAPDAKAGARRLLDIGVKGFMERLGTGRGPDEALLARFRAFGAHEAGHGRGLERLHAGMRVIAAAVWRVLSDDDTLSRDLLGPLGEAVLLFEEELGEAAAQGHARVSAAGADASRHRRTRFLEALLAGVGRDPAAVAALARGAHWRTPERAAVVLLHPGPAGEGAARPDALPPSLPPDALVDLERPEPCALVPDPEGPGRLRALERSLRGSCAVLGPSVPLERVPESLERARELAELVRSGAVPGEGLVRWDDHLLALLLSRDPALLSAMARSRLAPLAELRPHQRERMAQTLLAWLEAGSNANEAAERLHIHPQTVRYRMRRLEELFGARLRDPGERFELELVLRARRLPGTVEGP</sequence>
<evidence type="ECO:0000256" key="1">
    <source>
        <dbReference type="SAM" id="MobiDB-lite"/>
    </source>
</evidence>
<feature type="domain" description="PucR-like N-terminal" evidence="3">
    <location>
        <begin position="14"/>
        <end position="174"/>
    </location>
</feature>
<dbReference type="InterPro" id="IPR042070">
    <property type="entry name" value="PucR_C-HTH_sf"/>
</dbReference>
<evidence type="ECO:0000313" key="4">
    <source>
        <dbReference type="EMBL" id="QUX24321.1"/>
    </source>
</evidence>
<dbReference type="InterPro" id="IPR058663">
    <property type="entry name" value="PucR-like_N"/>
</dbReference>
<dbReference type="EMBL" id="CP074133">
    <property type="protein sequence ID" value="QUX24321.1"/>
    <property type="molecule type" value="Genomic_DNA"/>
</dbReference>
<gene>
    <name evidence="4" type="ORF">KGD84_08580</name>
</gene>
<dbReference type="Gene3D" id="1.10.10.2840">
    <property type="entry name" value="PucR C-terminal helix-turn-helix domain"/>
    <property type="match status" value="1"/>
</dbReference>
<proteinExistence type="predicted"/>
<evidence type="ECO:0000313" key="5">
    <source>
        <dbReference type="Proteomes" id="UP000676079"/>
    </source>
</evidence>
<dbReference type="InterPro" id="IPR051448">
    <property type="entry name" value="CdaR-like_regulators"/>
</dbReference>
<dbReference type="PANTHER" id="PTHR33744:SF1">
    <property type="entry name" value="DNA-BINDING TRANSCRIPTIONAL ACTIVATOR ADER"/>
    <property type="match status" value="1"/>
</dbReference>
<feature type="region of interest" description="Disordered" evidence="1">
    <location>
        <begin position="1"/>
        <end position="20"/>
    </location>
</feature>
<reference evidence="4 5" key="1">
    <citation type="submission" date="2021-05" db="EMBL/GenBank/DDBJ databases">
        <title>Direct Submission.</title>
        <authorList>
            <person name="Li K."/>
            <person name="Gao J."/>
        </authorList>
    </citation>
    <scope>NUCLEOTIDE SEQUENCE [LARGE SCALE GENOMIC DNA]</scope>
    <source>
        <strain evidence="4 5">Mg02</strain>
    </source>
</reference>